<feature type="non-terminal residue" evidence="1">
    <location>
        <position position="1"/>
    </location>
</feature>
<sequence length="42" mass="4896">QTHTGYELGKTDLHDVVALCRKFNIAYPEEYTRLKNSRSLNL</sequence>
<dbReference type="AlphaFoldDB" id="X0XR93"/>
<name>X0XR93_9ZZZZ</name>
<dbReference type="EMBL" id="BARS01056787">
    <property type="protein sequence ID" value="GAG45770.1"/>
    <property type="molecule type" value="Genomic_DNA"/>
</dbReference>
<gene>
    <name evidence="1" type="ORF">S01H1_83510</name>
</gene>
<evidence type="ECO:0000313" key="1">
    <source>
        <dbReference type="EMBL" id="GAG45770.1"/>
    </source>
</evidence>
<protein>
    <submittedName>
        <fullName evidence="1">Uncharacterized protein</fullName>
    </submittedName>
</protein>
<reference evidence="1" key="1">
    <citation type="journal article" date="2014" name="Front. Microbiol.">
        <title>High frequency of phylogenetically diverse reductive dehalogenase-homologous genes in deep subseafloor sedimentary metagenomes.</title>
        <authorList>
            <person name="Kawai M."/>
            <person name="Futagami T."/>
            <person name="Toyoda A."/>
            <person name="Takaki Y."/>
            <person name="Nishi S."/>
            <person name="Hori S."/>
            <person name="Arai W."/>
            <person name="Tsubouchi T."/>
            <person name="Morono Y."/>
            <person name="Uchiyama I."/>
            <person name="Ito T."/>
            <person name="Fujiyama A."/>
            <person name="Inagaki F."/>
            <person name="Takami H."/>
        </authorList>
    </citation>
    <scope>NUCLEOTIDE SEQUENCE</scope>
    <source>
        <strain evidence="1">Expedition CK06-06</strain>
    </source>
</reference>
<comment type="caution">
    <text evidence="1">The sequence shown here is derived from an EMBL/GenBank/DDBJ whole genome shotgun (WGS) entry which is preliminary data.</text>
</comment>
<proteinExistence type="predicted"/>
<accession>X0XR93</accession>
<organism evidence="1">
    <name type="scientific">marine sediment metagenome</name>
    <dbReference type="NCBI Taxonomy" id="412755"/>
    <lineage>
        <taxon>unclassified sequences</taxon>
        <taxon>metagenomes</taxon>
        <taxon>ecological metagenomes</taxon>
    </lineage>
</organism>